<dbReference type="GO" id="GO:0008360">
    <property type="term" value="P:regulation of cell shape"/>
    <property type="evidence" value="ECO:0007669"/>
    <property type="project" value="UniProtKB-UniRule"/>
</dbReference>
<evidence type="ECO:0000256" key="1">
    <source>
        <dbReference type="ARBA" id="ARBA00004752"/>
    </source>
</evidence>
<keyword evidence="4 6" id="KW-0573">Peptidoglycan synthesis</keyword>
<dbReference type="Proteomes" id="UP000291933">
    <property type="component" value="Unassembled WGS sequence"/>
</dbReference>
<dbReference type="InterPro" id="IPR038063">
    <property type="entry name" value="Transpep_catalytic_dom"/>
</dbReference>
<feature type="domain" description="L,D-TPase catalytic" evidence="9">
    <location>
        <begin position="207"/>
        <end position="330"/>
    </location>
</feature>
<feature type="chain" id="PRO_5020455047" evidence="8">
    <location>
        <begin position="40"/>
        <end position="330"/>
    </location>
</feature>
<feature type="compositionally biased region" description="Low complexity" evidence="7">
    <location>
        <begin position="69"/>
        <end position="102"/>
    </location>
</feature>
<keyword evidence="3 6" id="KW-0133">Cell shape</keyword>
<evidence type="ECO:0000256" key="7">
    <source>
        <dbReference type="SAM" id="MobiDB-lite"/>
    </source>
</evidence>
<dbReference type="GO" id="GO:0016740">
    <property type="term" value="F:transferase activity"/>
    <property type="evidence" value="ECO:0007669"/>
    <property type="project" value="UniProtKB-KW"/>
</dbReference>
<dbReference type="OrthoDB" id="8887048at2"/>
<evidence type="ECO:0000313" key="11">
    <source>
        <dbReference type="Proteomes" id="UP000291933"/>
    </source>
</evidence>
<dbReference type="InterPro" id="IPR005490">
    <property type="entry name" value="LD_TPept_cat_dom"/>
</dbReference>
<keyword evidence="11" id="KW-1185">Reference proteome</keyword>
<feature type="compositionally biased region" description="Low complexity" evidence="7">
    <location>
        <begin position="33"/>
        <end position="62"/>
    </location>
</feature>
<dbReference type="Pfam" id="PF03734">
    <property type="entry name" value="YkuD"/>
    <property type="match status" value="1"/>
</dbReference>
<keyword evidence="8" id="KW-0732">Signal</keyword>
<dbReference type="PANTHER" id="PTHR30582:SF2">
    <property type="entry name" value="L,D-TRANSPEPTIDASE YCIB-RELATED"/>
    <property type="match status" value="1"/>
</dbReference>
<evidence type="ECO:0000313" key="10">
    <source>
        <dbReference type="EMBL" id="TBT95841.1"/>
    </source>
</evidence>
<dbReference type="GO" id="GO:0071972">
    <property type="term" value="F:peptidoglycan L,D-transpeptidase activity"/>
    <property type="evidence" value="ECO:0007669"/>
    <property type="project" value="TreeGrafter"/>
</dbReference>
<comment type="caution">
    <text evidence="10">The sequence shown here is derived from an EMBL/GenBank/DDBJ whole genome shotgun (WGS) entry which is preliminary data.</text>
</comment>
<feature type="active site" description="Nucleophile" evidence="6">
    <location>
        <position position="305"/>
    </location>
</feature>
<feature type="active site" description="Proton donor/acceptor" evidence="6">
    <location>
        <position position="288"/>
    </location>
</feature>
<name>A0A4V2JTC8_PROTD</name>
<dbReference type="GO" id="GO:0018104">
    <property type="term" value="P:peptidoglycan-protein cross-linking"/>
    <property type="evidence" value="ECO:0007669"/>
    <property type="project" value="TreeGrafter"/>
</dbReference>
<dbReference type="Gene3D" id="1.10.101.10">
    <property type="entry name" value="PGBD-like superfamily/PGBD"/>
    <property type="match status" value="1"/>
</dbReference>
<evidence type="ECO:0000256" key="8">
    <source>
        <dbReference type="SAM" id="SignalP"/>
    </source>
</evidence>
<dbReference type="Gene3D" id="2.40.440.10">
    <property type="entry name" value="L,D-transpeptidase catalytic domain-like"/>
    <property type="match status" value="1"/>
</dbReference>
<accession>A0A4V2JTC8</accession>
<dbReference type="UniPathway" id="UPA00219"/>
<dbReference type="EMBL" id="SDMR01000002">
    <property type="protein sequence ID" value="TBT95841.1"/>
    <property type="molecule type" value="Genomic_DNA"/>
</dbReference>
<dbReference type="InterPro" id="IPR036365">
    <property type="entry name" value="PGBD-like_sf"/>
</dbReference>
<dbReference type="GO" id="GO:0005576">
    <property type="term" value="C:extracellular region"/>
    <property type="evidence" value="ECO:0007669"/>
    <property type="project" value="TreeGrafter"/>
</dbReference>
<dbReference type="SUPFAM" id="SSF141523">
    <property type="entry name" value="L,D-transpeptidase catalytic domain-like"/>
    <property type="match status" value="1"/>
</dbReference>
<gene>
    <name evidence="10" type="ORF">ET996_02355</name>
</gene>
<evidence type="ECO:0000256" key="2">
    <source>
        <dbReference type="ARBA" id="ARBA00022679"/>
    </source>
</evidence>
<protein>
    <submittedName>
        <fullName evidence="10">Murein L,D-transpeptidase</fullName>
    </submittedName>
</protein>
<dbReference type="AlphaFoldDB" id="A0A4V2JTC8"/>
<dbReference type="GO" id="GO:0071555">
    <property type="term" value="P:cell wall organization"/>
    <property type="evidence" value="ECO:0007669"/>
    <property type="project" value="UniProtKB-UniRule"/>
</dbReference>
<evidence type="ECO:0000256" key="5">
    <source>
        <dbReference type="ARBA" id="ARBA00023316"/>
    </source>
</evidence>
<keyword evidence="5 6" id="KW-0961">Cell wall biogenesis/degradation</keyword>
<dbReference type="RefSeq" id="WP_131170956.1">
    <property type="nucleotide sequence ID" value="NZ_FXTL01000002.1"/>
</dbReference>
<organism evidence="10 11">
    <name type="scientific">Propioniciclava tarda</name>
    <dbReference type="NCBI Taxonomy" id="433330"/>
    <lineage>
        <taxon>Bacteria</taxon>
        <taxon>Bacillati</taxon>
        <taxon>Actinomycetota</taxon>
        <taxon>Actinomycetes</taxon>
        <taxon>Propionibacteriales</taxon>
        <taxon>Propionibacteriaceae</taxon>
        <taxon>Propioniciclava</taxon>
    </lineage>
</organism>
<dbReference type="InterPro" id="IPR050979">
    <property type="entry name" value="LD-transpeptidase"/>
</dbReference>
<evidence type="ECO:0000259" key="9">
    <source>
        <dbReference type="PROSITE" id="PS52029"/>
    </source>
</evidence>
<dbReference type="InterPro" id="IPR036366">
    <property type="entry name" value="PGBDSf"/>
</dbReference>
<dbReference type="CDD" id="cd16913">
    <property type="entry name" value="YkuD_like"/>
    <property type="match status" value="1"/>
</dbReference>
<evidence type="ECO:0000256" key="6">
    <source>
        <dbReference type="PROSITE-ProRule" id="PRU01373"/>
    </source>
</evidence>
<comment type="pathway">
    <text evidence="1 6">Cell wall biogenesis; peptidoglycan biosynthesis.</text>
</comment>
<reference evidence="10 11" key="1">
    <citation type="submission" date="2019-01" db="EMBL/GenBank/DDBJ databases">
        <title>Lactibacter flavus gen. nov., sp. nov., a novel bacterium of the family Propionibacteriaceae isolated from raw milk and dairy products.</title>
        <authorList>
            <person name="Huptas C."/>
            <person name="Wenning M."/>
            <person name="Breitenwieser F."/>
            <person name="Doll E."/>
            <person name="Von Neubeck M."/>
            <person name="Busse H.-J."/>
            <person name="Scherer S."/>
        </authorList>
    </citation>
    <scope>NUCLEOTIDE SEQUENCE [LARGE SCALE GENOMIC DNA]</scope>
    <source>
        <strain evidence="10 11">DSM 22130</strain>
    </source>
</reference>
<evidence type="ECO:0000256" key="4">
    <source>
        <dbReference type="ARBA" id="ARBA00022984"/>
    </source>
</evidence>
<dbReference type="SUPFAM" id="SSF47090">
    <property type="entry name" value="PGBD-like"/>
    <property type="match status" value="1"/>
</dbReference>
<feature type="signal peptide" evidence="8">
    <location>
        <begin position="1"/>
        <end position="39"/>
    </location>
</feature>
<keyword evidence="2" id="KW-0808">Transferase</keyword>
<sequence>MSTVDAPTTANRGWATMLAWPVVAAIALSGCAVSPPTQASTSTAVSTSTPTSVAVTVTSPSPSLAPSINPTTATPTQTTPTPTAATSTATPSPTKTTTTATPKPNPADSLTAEQRAALGNCLTASVGPGSSGTCAALALKLLNTAGYYSSKTSKSVGTAGANAILNYQRSRGINPNAYVRTETWVALASNAPAVPEVIPDQCKSAGVVLCVDKAHRKLTYLKSGAVVKVVPIRVGGWNSEAKTGKWRVFQTVSGTYRVYNKLVNPPSDNYGSGAMPYSVMFDPNMYVHYSSLFRSQGYSTSSHGCVNVGNLADAKWFFTNTPIGAKVYVF</sequence>
<dbReference type="PROSITE" id="PS52029">
    <property type="entry name" value="LD_TPASE"/>
    <property type="match status" value="1"/>
</dbReference>
<feature type="region of interest" description="Disordered" evidence="7">
    <location>
        <begin position="33"/>
        <end position="108"/>
    </location>
</feature>
<dbReference type="PANTHER" id="PTHR30582">
    <property type="entry name" value="L,D-TRANSPEPTIDASE"/>
    <property type="match status" value="1"/>
</dbReference>
<proteinExistence type="predicted"/>
<evidence type="ECO:0000256" key="3">
    <source>
        <dbReference type="ARBA" id="ARBA00022960"/>
    </source>
</evidence>